<feature type="compositionally biased region" description="Polar residues" evidence="4">
    <location>
        <begin position="597"/>
        <end position="613"/>
    </location>
</feature>
<gene>
    <name evidence="6" type="ORF">EWM64_g3820</name>
</gene>
<dbReference type="GO" id="GO:0046854">
    <property type="term" value="P:phosphatidylinositol phosphate biosynthetic process"/>
    <property type="evidence" value="ECO:0007669"/>
    <property type="project" value="TreeGrafter"/>
</dbReference>
<evidence type="ECO:0000256" key="3">
    <source>
        <dbReference type="PROSITE-ProRule" id="PRU00781"/>
    </source>
</evidence>
<feature type="region of interest" description="Disordered" evidence="4">
    <location>
        <begin position="943"/>
        <end position="1060"/>
    </location>
</feature>
<sequence length="1631" mass="179346">MTTPGGNFSKPLPALPQHSFNAATKHIKALTVDSSGHITGLINHLLEDDDSLRADDKDAWCDALHAALDGLVDAAVSGEWLADIKHAKVRRRSDGVDAALEKKQVQERSKASKDAEARKGKGSQVQNAENDDRIRGDEEESQAVDRRLQEQQHQILALRQLRSFTSKPGPSTPRPSAKHLLLTVATFDEQTGSYFKAADVLSTPVRRCVFAPNAFSLPDPDPSGDVEDLEAASPFLLFGLREWTTSADATSDNLSLVGGTFFFEGVRSANEHASLTRILRIAVYTRLSVMLEQQLLAQFQVGLRFPKPPSPPLPSAPTVPMIHRLSSPDARRRSRDSCESRLPSSIWSFFSKKTNNLLHRASTVAPSLVRRGSLDFPQAPHTPPVAHRGSAEIPASSSLARRFSIFGDSRSSTSQQPDKADDPPFQSTLQRLERDARFLSTSPGLIVSMPILLLRLAEEEKANPTRRLRGEERTGLMSLLGWEGREARGRGMSRFNIIRHFKHKSHTISLQYSRGNGGERPAERDKERSTSPAAIADAKKAEADEEKRALRREIKNWWQGVAEHLDKLELHFLDNVSVSSHYHKSLPRLPSVDDAYETQSETATPKAGQTSLPRTEPPSPLMHGADSSVTSATTVRPQFSRASSTTSLPKSTCSDSEEPSDHLSLLSNMRYNFHQKEQELYHQLSQTPVSTINDVRRSFHDAARGSMKRLSAWEDKHVAKPAKPELDADRQAIPTPEWWRSGYHAVPGGNVIIREEDWGEHHCVHFEVRGIYMIASQMQADVRGWHSSMDYQRELVNMSLPRGAANQNIVLPTTVASARPSGAATPSPAASSGSTLSFKLFASSTKPDPDRDDSAWQESEPCSAFISRKEHPRDPTTLMSRNVLRHAAQVPADAGSNIPSSSLAHMNTPAGRNVSGGAPPLAWAKPAVMVNMEPAGGKVTAHSESKAEKMLQEMDAASVASSRNGSDAEGSSFLETNIRRGTSSVISNGSTIRTASTPEGPSAPPTPPLKDIVSALPEPVAPRIDVMEPSPSSAKANVEQSARQGGDLRELPPTPATPSWTNSLTNAMRYVLSTADPNTRTSPAPLQKHHGLLSNIDPLTIDDRPHIKYDWTIGKRLKFGCTVYYAKQFDALRRRCGVDDVFLKSMMKCEMWMAEGGKSKSNFWKTADNRFIIKTLVNAWNVADLQVLIDIAPHYFRHMETTAGKASLLAKLLGFYTVEVKNLETGNVQAKADLLVMENLFYNQKITKTFDLKGIQGRKVKPSSSTSKILFDGEWIEDQQRTLTLILPHSKTVLHEGLKSDCEFLVKSNIMDYSLLVGVDEENRQNFCGLVDTIGSYTFAKTLEYKAKQGFLSKEVTVVPPQEYQERFMAAMDRYFIACPVRPIFVVAGVGNSAGTGGAAARAFSRAGYRVALISREGRSDSLQKFAAELSANGGEAAAFPIPAYTYDAISGAFTSIRSHWPNVPIRAALWNAGFGVWKPFLDVKKEEIEESVQTNITAAFSFAKEAILAFKDLDLNEKGKRGTLLFTGATASIRGNVTTSAFAAGKFGERALSQSLAKEFGKQNIHVAHVIIDGGILTDRSAGSKDPSWINDPDVHLKPESIADSYLYLANQDRSAWAWELDLRPAHEKW</sequence>
<dbReference type="Gene3D" id="3.40.50.720">
    <property type="entry name" value="NAD(P)-binding Rossmann-like Domain"/>
    <property type="match status" value="1"/>
</dbReference>
<dbReference type="InterPro" id="IPR044769">
    <property type="entry name" value="PIKfyve_PIPKc"/>
</dbReference>
<feature type="region of interest" description="Disordered" evidence="4">
    <location>
        <begin position="510"/>
        <end position="544"/>
    </location>
</feature>
<dbReference type="Gene3D" id="3.30.800.10">
    <property type="entry name" value="Phosphatidylinositol Phosphate Kinase II Beta"/>
    <property type="match status" value="1"/>
</dbReference>
<keyword evidence="3" id="KW-0418">Kinase</keyword>
<dbReference type="SMART" id="SM00330">
    <property type="entry name" value="PIPKc"/>
    <property type="match status" value="1"/>
</dbReference>
<dbReference type="PANTHER" id="PTHR45748">
    <property type="entry name" value="1-PHOSPHATIDYLINOSITOL 3-PHOSPHATE 5-KINASE-RELATED"/>
    <property type="match status" value="1"/>
</dbReference>
<evidence type="ECO:0000256" key="1">
    <source>
        <dbReference type="ARBA" id="ARBA00022741"/>
    </source>
</evidence>
<keyword evidence="1 3" id="KW-0547">Nucleotide-binding</keyword>
<dbReference type="PROSITE" id="PS51455">
    <property type="entry name" value="PIPK"/>
    <property type="match status" value="1"/>
</dbReference>
<dbReference type="EMBL" id="SFCI01000377">
    <property type="protein sequence ID" value="TFY80195.1"/>
    <property type="molecule type" value="Genomic_DNA"/>
</dbReference>
<dbReference type="Pfam" id="PF01504">
    <property type="entry name" value="PIP5K"/>
    <property type="match status" value="1"/>
</dbReference>
<dbReference type="OrthoDB" id="158357at2759"/>
<dbReference type="GO" id="GO:0000285">
    <property type="term" value="F:1-phosphatidylinositol-3-phosphate 5-kinase activity"/>
    <property type="evidence" value="ECO:0007669"/>
    <property type="project" value="InterPro"/>
</dbReference>
<keyword evidence="3" id="KW-0808">Transferase</keyword>
<evidence type="ECO:0000256" key="4">
    <source>
        <dbReference type="SAM" id="MobiDB-lite"/>
    </source>
</evidence>
<protein>
    <recommendedName>
        <fullName evidence="5">PIPK domain-containing protein</fullName>
    </recommendedName>
</protein>
<feature type="compositionally biased region" description="Basic and acidic residues" evidence="4">
    <location>
        <begin position="102"/>
        <end position="119"/>
    </location>
</feature>
<keyword evidence="2 3" id="KW-0067">ATP-binding</keyword>
<dbReference type="SUPFAM" id="SSF51735">
    <property type="entry name" value="NAD(P)-binding Rossmann-fold domains"/>
    <property type="match status" value="1"/>
</dbReference>
<keyword evidence="7" id="KW-1185">Reference proteome</keyword>
<dbReference type="InterPro" id="IPR027484">
    <property type="entry name" value="PInositol-4-P-5-kinase_N"/>
</dbReference>
<feature type="compositionally biased region" description="Polar residues" evidence="4">
    <location>
        <begin position="1030"/>
        <end position="1043"/>
    </location>
</feature>
<dbReference type="InterPro" id="IPR027483">
    <property type="entry name" value="PInositol-4-P-4/5-kinase_C_sf"/>
</dbReference>
<accession>A0A4Z0A0E2</accession>
<dbReference type="PANTHER" id="PTHR45748:SF7">
    <property type="entry name" value="1-PHOSPHATIDYLINOSITOL 3-PHOSPHATE 5-KINASE-RELATED"/>
    <property type="match status" value="1"/>
</dbReference>
<feature type="region of interest" description="Disordered" evidence="4">
    <location>
        <begin position="841"/>
        <end position="875"/>
    </location>
</feature>
<dbReference type="Pfam" id="PF00106">
    <property type="entry name" value="adh_short"/>
    <property type="match status" value="1"/>
</dbReference>
<feature type="compositionally biased region" description="Polar residues" evidence="4">
    <location>
        <begin position="627"/>
        <end position="654"/>
    </location>
</feature>
<evidence type="ECO:0000256" key="2">
    <source>
        <dbReference type="ARBA" id="ARBA00022840"/>
    </source>
</evidence>
<evidence type="ECO:0000259" key="5">
    <source>
        <dbReference type="PROSITE" id="PS51455"/>
    </source>
</evidence>
<reference evidence="6 7" key="1">
    <citation type="submission" date="2019-02" db="EMBL/GenBank/DDBJ databases">
        <title>Genome sequencing of the rare red list fungi Hericium alpestre (H. flagellum).</title>
        <authorList>
            <person name="Buettner E."/>
            <person name="Kellner H."/>
        </authorList>
    </citation>
    <scope>NUCLEOTIDE SEQUENCE [LARGE SCALE GENOMIC DNA]</scope>
    <source>
        <strain evidence="6 7">DSM 108284</strain>
    </source>
</reference>
<dbReference type="CDD" id="cd17300">
    <property type="entry name" value="PIPKc_PIKfyve"/>
    <property type="match status" value="1"/>
</dbReference>
<dbReference type="SUPFAM" id="SSF56104">
    <property type="entry name" value="SAICAR synthase-like"/>
    <property type="match status" value="1"/>
</dbReference>
<feature type="domain" description="PIPK" evidence="5">
    <location>
        <begin position="1056"/>
        <end position="1376"/>
    </location>
</feature>
<dbReference type="InterPro" id="IPR002498">
    <property type="entry name" value="PInositol-4-P-4/5-kinase_core"/>
</dbReference>
<proteinExistence type="predicted"/>
<dbReference type="GO" id="GO:0005524">
    <property type="term" value="F:ATP binding"/>
    <property type="evidence" value="ECO:0007669"/>
    <property type="project" value="UniProtKB-UniRule"/>
</dbReference>
<comment type="caution">
    <text evidence="6">The sequence shown here is derived from an EMBL/GenBank/DDBJ whole genome shotgun (WGS) entry which is preliminary data.</text>
</comment>
<evidence type="ECO:0000313" key="7">
    <source>
        <dbReference type="Proteomes" id="UP000298061"/>
    </source>
</evidence>
<evidence type="ECO:0000313" key="6">
    <source>
        <dbReference type="EMBL" id="TFY80195.1"/>
    </source>
</evidence>
<feature type="region of interest" description="Disordered" evidence="4">
    <location>
        <begin position="374"/>
        <end position="393"/>
    </location>
</feature>
<feature type="region of interest" description="Disordered" evidence="4">
    <location>
        <begin position="102"/>
        <end position="149"/>
    </location>
</feature>
<name>A0A4Z0A0E2_9AGAM</name>
<dbReference type="Gene3D" id="3.30.810.10">
    <property type="entry name" value="2-Layer Sandwich"/>
    <property type="match status" value="1"/>
</dbReference>
<organism evidence="6 7">
    <name type="scientific">Hericium alpestre</name>
    <dbReference type="NCBI Taxonomy" id="135208"/>
    <lineage>
        <taxon>Eukaryota</taxon>
        <taxon>Fungi</taxon>
        <taxon>Dikarya</taxon>
        <taxon>Basidiomycota</taxon>
        <taxon>Agaricomycotina</taxon>
        <taxon>Agaricomycetes</taxon>
        <taxon>Russulales</taxon>
        <taxon>Hericiaceae</taxon>
        <taxon>Hericium</taxon>
    </lineage>
</organism>
<dbReference type="STRING" id="135208.A0A4Z0A0E2"/>
<dbReference type="GO" id="GO:0000329">
    <property type="term" value="C:fungal-type vacuole membrane"/>
    <property type="evidence" value="ECO:0007669"/>
    <property type="project" value="TreeGrafter"/>
</dbReference>
<dbReference type="InterPro" id="IPR036291">
    <property type="entry name" value="NAD(P)-bd_dom_sf"/>
</dbReference>
<dbReference type="GO" id="GO:0010008">
    <property type="term" value="C:endosome membrane"/>
    <property type="evidence" value="ECO:0007669"/>
    <property type="project" value="TreeGrafter"/>
</dbReference>
<feature type="compositionally biased region" description="Basic and acidic residues" evidence="4">
    <location>
        <begin position="943"/>
        <end position="952"/>
    </location>
</feature>
<feature type="region of interest" description="Disordered" evidence="4">
    <location>
        <begin position="585"/>
        <end position="661"/>
    </location>
</feature>
<feature type="compositionally biased region" description="Polar residues" evidence="4">
    <location>
        <begin position="973"/>
        <end position="993"/>
    </location>
</feature>
<dbReference type="Proteomes" id="UP000298061">
    <property type="component" value="Unassembled WGS sequence"/>
</dbReference>
<dbReference type="InterPro" id="IPR002347">
    <property type="entry name" value="SDR_fam"/>
</dbReference>
<feature type="compositionally biased region" description="Basic and acidic residues" evidence="4">
    <location>
        <begin position="520"/>
        <end position="529"/>
    </location>
</feature>